<dbReference type="AlphaFoldDB" id="A0AAV3T769"/>
<sequence length="70" mass="8167">MHARGEYERIKDALDDADVDEPLTAKEILQLLEERGVEFESAHRIATVLGREAQRGDVKVHRDQPYRYEM</sequence>
<protein>
    <submittedName>
        <fullName evidence="1">Uncharacterized protein</fullName>
    </submittedName>
</protein>
<dbReference type="Proteomes" id="UP001500420">
    <property type="component" value="Unassembled WGS sequence"/>
</dbReference>
<keyword evidence="2" id="KW-1185">Reference proteome</keyword>
<evidence type="ECO:0000313" key="2">
    <source>
        <dbReference type="Proteomes" id="UP001500420"/>
    </source>
</evidence>
<evidence type="ECO:0000313" key="1">
    <source>
        <dbReference type="EMBL" id="GAA0666558.1"/>
    </source>
</evidence>
<comment type="caution">
    <text evidence="1">The sequence shown here is derived from an EMBL/GenBank/DDBJ whole genome shotgun (WGS) entry which is preliminary data.</text>
</comment>
<proteinExistence type="predicted"/>
<gene>
    <name evidence="1" type="ORF">GCM10009020_09810</name>
</gene>
<name>A0AAV3T769_9EURY</name>
<accession>A0AAV3T769</accession>
<dbReference type="EMBL" id="BAAADV010000001">
    <property type="protein sequence ID" value="GAA0666558.1"/>
    <property type="molecule type" value="Genomic_DNA"/>
</dbReference>
<reference evidence="1 2" key="1">
    <citation type="journal article" date="2019" name="Int. J. Syst. Evol. Microbiol.">
        <title>The Global Catalogue of Microorganisms (GCM) 10K type strain sequencing project: providing services to taxonomists for standard genome sequencing and annotation.</title>
        <authorList>
            <consortium name="The Broad Institute Genomics Platform"/>
            <consortium name="The Broad Institute Genome Sequencing Center for Infectious Disease"/>
            <person name="Wu L."/>
            <person name="Ma J."/>
        </authorList>
    </citation>
    <scope>NUCLEOTIDE SEQUENCE [LARGE SCALE GENOMIC DNA]</scope>
    <source>
        <strain evidence="1 2">JCM 16328</strain>
    </source>
</reference>
<organism evidence="1 2">
    <name type="scientific">Natronoarchaeum mannanilyticum</name>
    <dbReference type="NCBI Taxonomy" id="926360"/>
    <lineage>
        <taxon>Archaea</taxon>
        <taxon>Methanobacteriati</taxon>
        <taxon>Methanobacteriota</taxon>
        <taxon>Stenosarchaea group</taxon>
        <taxon>Halobacteria</taxon>
        <taxon>Halobacteriales</taxon>
        <taxon>Natronoarchaeaceae</taxon>
    </lineage>
</organism>
<dbReference type="RefSeq" id="WP_343772776.1">
    <property type="nucleotide sequence ID" value="NZ_BAAADV010000001.1"/>
</dbReference>